<keyword evidence="2" id="KW-1185">Reference proteome</keyword>
<organism evidence="1 2">
    <name type="scientific">Brevibacillus brevis (strain 47 / JCM 6285 / NBRC 100599)</name>
    <dbReference type="NCBI Taxonomy" id="358681"/>
    <lineage>
        <taxon>Bacteria</taxon>
        <taxon>Bacillati</taxon>
        <taxon>Bacillota</taxon>
        <taxon>Bacilli</taxon>
        <taxon>Bacillales</taxon>
        <taxon>Paenibacillaceae</taxon>
        <taxon>Brevibacillus</taxon>
    </lineage>
</organism>
<protein>
    <submittedName>
        <fullName evidence="1">Uncharacterized protein</fullName>
    </submittedName>
</protein>
<reference evidence="1 2" key="1">
    <citation type="submission" date="2005-03" db="EMBL/GenBank/DDBJ databases">
        <title>Brevibacillus brevis strain 47, complete genome.</title>
        <authorList>
            <person name="Hosoyama A."/>
            <person name="Yamada R."/>
            <person name="Hongo Y."/>
            <person name="Terui Y."/>
            <person name="Ankai A."/>
            <person name="Masuyama W."/>
            <person name="Sekiguchi M."/>
            <person name="Takeda T."/>
            <person name="Asano K."/>
            <person name="Ohji S."/>
            <person name="Ichikawa N."/>
            <person name="Narita S."/>
            <person name="Aoki N."/>
            <person name="Miura H."/>
            <person name="Matsushita S."/>
            <person name="Sekigawa T."/>
            <person name="Yamagata H."/>
            <person name="Yoshikawa H."/>
            <person name="Udaka S."/>
            <person name="Tanikawa S."/>
            <person name="Fujita N."/>
        </authorList>
    </citation>
    <scope>NUCLEOTIDE SEQUENCE [LARGE SCALE GENOMIC DNA]</scope>
    <source>
        <strain evidence="2">47 / JCM 6285 / NBRC 100599</strain>
    </source>
</reference>
<accession>C0Z7D0</accession>
<name>C0Z7D0_BREBN</name>
<sequence>MNHFHWMTKCRVGRSAFPVQAPLEPNSASEKMAGVFSFYYIQKRIRVFWFEALPPFFPKRTVLTPCGA</sequence>
<proteinExistence type="predicted"/>
<dbReference type="HOGENOM" id="CLU_2785742_0_0_9"/>
<dbReference type="KEGG" id="bbe:BBR47_11960"/>
<gene>
    <name evidence="1" type="ordered locus">BBR47_11960</name>
</gene>
<dbReference type="Proteomes" id="UP000001877">
    <property type="component" value="Chromosome"/>
</dbReference>
<evidence type="ECO:0000313" key="1">
    <source>
        <dbReference type="EMBL" id="BAH42173.1"/>
    </source>
</evidence>
<evidence type="ECO:0000313" key="2">
    <source>
        <dbReference type="Proteomes" id="UP000001877"/>
    </source>
</evidence>
<dbReference type="AlphaFoldDB" id="C0Z7D0"/>
<dbReference type="EMBL" id="AP008955">
    <property type="protein sequence ID" value="BAH42173.1"/>
    <property type="molecule type" value="Genomic_DNA"/>
</dbReference>